<reference evidence="1" key="1">
    <citation type="submission" date="2022-07" db="EMBL/GenBank/DDBJ databases">
        <authorList>
            <person name="Trinca V."/>
            <person name="Uliana J.V.C."/>
            <person name="Torres T.T."/>
            <person name="Ward R.J."/>
            <person name="Monesi N."/>
        </authorList>
    </citation>
    <scope>NUCLEOTIDE SEQUENCE</scope>
    <source>
        <strain evidence="1">HSMRA1968</strain>
        <tissue evidence="1">Whole embryos</tissue>
    </source>
</reference>
<protein>
    <submittedName>
        <fullName evidence="1">Uncharacterized protein</fullName>
    </submittedName>
</protein>
<name>A0A9Q0RVG4_9DIPT</name>
<gene>
    <name evidence="1" type="ORF">Bhyg_17057</name>
</gene>
<evidence type="ECO:0000313" key="2">
    <source>
        <dbReference type="Proteomes" id="UP001151699"/>
    </source>
</evidence>
<evidence type="ECO:0000313" key="1">
    <source>
        <dbReference type="EMBL" id="KAJ6633457.1"/>
    </source>
</evidence>
<keyword evidence="2" id="KW-1185">Reference proteome</keyword>
<proteinExistence type="predicted"/>
<dbReference type="Proteomes" id="UP001151699">
    <property type="component" value="Unassembled WGS sequence"/>
</dbReference>
<dbReference type="EMBL" id="WJQU01002002">
    <property type="protein sequence ID" value="KAJ6633457.1"/>
    <property type="molecule type" value="Genomic_DNA"/>
</dbReference>
<comment type="caution">
    <text evidence="1">The sequence shown here is derived from an EMBL/GenBank/DDBJ whole genome shotgun (WGS) entry which is preliminary data.</text>
</comment>
<sequence>MKTKDYCPKSFVWRTITRLVTQVRLRDLISVVNIPRQYIQIMLPTVIHWILRLIPLHWLQLILKKLVEVLYQLENWRCAENLIRGTQ</sequence>
<accession>A0A9Q0RVG4</accession>
<organism evidence="1 2">
    <name type="scientific">Pseudolycoriella hygida</name>
    <dbReference type="NCBI Taxonomy" id="35572"/>
    <lineage>
        <taxon>Eukaryota</taxon>
        <taxon>Metazoa</taxon>
        <taxon>Ecdysozoa</taxon>
        <taxon>Arthropoda</taxon>
        <taxon>Hexapoda</taxon>
        <taxon>Insecta</taxon>
        <taxon>Pterygota</taxon>
        <taxon>Neoptera</taxon>
        <taxon>Endopterygota</taxon>
        <taxon>Diptera</taxon>
        <taxon>Nematocera</taxon>
        <taxon>Sciaroidea</taxon>
        <taxon>Sciaridae</taxon>
        <taxon>Pseudolycoriella</taxon>
    </lineage>
</organism>
<dbReference type="AlphaFoldDB" id="A0A9Q0RVG4"/>